<dbReference type="PROSITE" id="PS50987">
    <property type="entry name" value="HTH_ARSR_2"/>
    <property type="match status" value="1"/>
</dbReference>
<dbReference type="PANTHER" id="PTHR43132">
    <property type="entry name" value="ARSENICAL RESISTANCE OPERON REPRESSOR ARSR-RELATED"/>
    <property type="match status" value="1"/>
</dbReference>
<evidence type="ECO:0000313" key="6">
    <source>
        <dbReference type="Proteomes" id="UP000464954"/>
    </source>
</evidence>
<dbReference type="InterPro" id="IPR001845">
    <property type="entry name" value="HTH_ArsR_DNA-bd_dom"/>
</dbReference>
<dbReference type="AlphaFoldDB" id="A0A6P1M4C0"/>
<accession>A0A6P1M4C0</accession>
<dbReference type="InterPro" id="IPR051011">
    <property type="entry name" value="Metal_resp_trans_reg"/>
</dbReference>
<dbReference type="SUPFAM" id="SSF46785">
    <property type="entry name" value="Winged helix' DNA-binding domain"/>
    <property type="match status" value="1"/>
</dbReference>
<dbReference type="PRINTS" id="PR00778">
    <property type="entry name" value="HTHARSR"/>
</dbReference>
<dbReference type="GO" id="GO:0003677">
    <property type="term" value="F:DNA binding"/>
    <property type="evidence" value="ECO:0007669"/>
    <property type="project" value="UniProtKB-KW"/>
</dbReference>
<dbReference type="SMART" id="SM00418">
    <property type="entry name" value="HTH_ARSR"/>
    <property type="match status" value="1"/>
</dbReference>
<reference evidence="5 6" key="1">
    <citation type="submission" date="2020-01" db="EMBL/GenBank/DDBJ databases">
        <title>Ponticoccus aerotolerans gen. nov., sp. nov., an anaerobic bacterium and proposal of Ponticoccusceae fam. nov., Ponticoccusles ord. nov. and Ponticoccuse classis nov. in the phylum Kiritimatiellaeota.</title>
        <authorList>
            <person name="Zhou L.Y."/>
            <person name="Du Z.J."/>
        </authorList>
    </citation>
    <scope>NUCLEOTIDE SEQUENCE [LARGE SCALE GENOMIC DNA]</scope>
    <source>
        <strain evidence="5 6">S-5007</strain>
    </source>
</reference>
<dbReference type="EMBL" id="CP047593">
    <property type="protein sequence ID" value="QHI69450.1"/>
    <property type="molecule type" value="Genomic_DNA"/>
</dbReference>
<keyword evidence="1" id="KW-0805">Transcription regulation</keyword>
<dbReference type="NCBIfam" id="NF033788">
    <property type="entry name" value="HTH_metalloreg"/>
    <property type="match status" value="1"/>
</dbReference>
<evidence type="ECO:0000256" key="3">
    <source>
        <dbReference type="ARBA" id="ARBA00023163"/>
    </source>
</evidence>
<dbReference type="Proteomes" id="UP000464954">
    <property type="component" value="Chromosome"/>
</dbReference>
<dbReference type="CDD" id="cd00090">
    <property type="entry name" value="HTH_ARSR"/>
    <property type="match status" value="1"/>
</dbReference>
<feature type="domain" description="HTH arsR-type" evidence="4">
    <location>
        <begin position="13"/>
        <end position="108"/>
    </location>
</feature>
<dbReference type="KEGG" id="taer:GT409_08280"/>
<dbReference type="RefSeq" id="WP_160628632.1">
    <property type="nucleotide sequence ID" value="NZ_CP047593.1"/>
</dbReference>
<organism evidence="5 6">
    <name type="scientific">Tichowtungia aerotolerans</name>
    <dbReference type="NCBI Taxonomy" id="2697043"/>
    <lineage>
        <taxon>Bacteria</taxon>
        <taxon>Pseudomonadati</taxon>
        <taxon>Kiritimatiellota</taxon>
        <taxon>Tichowtungiia</taxon>
        <taxon>Tichowtungiales</taxon>
        <taxon>Tichowtungiaceae</taxon>
        <taxon>Tichowtungia</taxon>
    </lineage>
</organism>
<protein>
    <submittedName>
        <fullName evidence="5">Metalloregulator ArsR/SmtB family transcription factor</fullName>
    </submittedName>
</protein>
<dbReference type="InterPro" id="IPR036390">
    <property type="entry name" value="WH_DNA-bd_sf"/>
</dbReference>
<keyword evidence="3" id="KW-0804">Transcription</keyword>
<dbReference type="InterPro" id="IPR036388">
    <property type="entry name" value="WH-like_DNA-bd_sf"/>
</dbReference>
<dbReference type="InterPro" id="IPR011991">
    <property type="entry name" value="ArsR-like_HTH"/>
</dbReference>
<dbReference type="Pfam" id="PF01022">
    <property type="entry name" value="HTH_5"/>
    <property type="match status" value="1"/>
</dbReference>
<evidence type="ECO:0000259" key="4">
    <source>
        <dbReference type="PROSITE" id="PS50987"/>
    </source>
</evidence>
<keyword evidence="6" id="KW-1185">Reference proteome</keyword>
<proteinExistence type="predicted"/>
<evidence type="ECO:0000256" key="1">
    <source>
        <dbReference type="ARBA" id="ARBA00023015"/>
    </source>
</evidence>
<name>A0A6P1M4C0_9BACT</name>
<dbReference type="PANTHER" id="PTHR43132:SF2">
    <property type="entry name" value="ARSENICAL RESISTANCE OPERON REPRESSOR ARSR-RELATED"/>
    <property type="match status" value="1"/>
</dbReference>
<keyword evidence="2" id="KW-0238">DNA-binding</keyword>
<sequence length="112" mass="12917">MKTTHSCIREGRLTVEALERAAQTLKMLAHPQRLRIIEILEREQEVPVHALIKETGFPQAVVSQHLNQMRRVGLLAGERRGKEMWYSISDPRPLSILNCICTHCTKEDFENL</sequence>
<evidence type="ECO:0000256" key="2">
    <source>
        <dbReference type="ARBA" id="ARBA00023125"/>
    </source>
</evidence>
<dbReference type="GO" id="GO:0003700">
    <property type="term" value="F:DNA-binding transcription factor activity"/>
    <property type="evidence" value="ECO:0007669"/>
    <property type="project" value="InterPro"/>
</dbReference>
<dbReference type="Gene3D" id="1.10.10.10">
    <property type="entry name" value="Winged helix-like DNA-binding domain superfamily/Winged helix DNA-binding domain"/>
    <property type="match status" value="1"/>
</dbReference>
<evidence type="ECO:0000313" key="5">
    <source>
        <dbReference type="EMBL" id="QHI69450.1"/>
    </source>
</evidence>
<gene>
    <name evidence="5" type="ORF">GT409_08280</name>
</gene>